<feature type="transmembrane region" description="Helical" evidence="6">
    <location>
        <begin position="44"/>
        <end position="63"/>
    </location>
</feature>
<evidence type="ECO:0000256" key="5">
    <source>
        <dbReference type="ARBA" id="ARBA00023136"/>
    </source>
</evidence>
<dbReference type="GO" id="GO:0008381">
    <property type="term" value="F:mechanosensitive monoatomic ion channel activity"/>
    <property type="evidence" value="ECO:0007669"/>
    <property type="project" value="InterPro"/>
</dbReference>
<comment type="function">
    <text evidence="6">Mechanosensitive channel that participates in the regulation of osmotic pressure changes within the cell, opening in response to stretch forces in the membrane lipid bilayer, without the need for other proteins. Contributes to normal resistance to hypoosmotic shock. Forms an ion channel of 1.0 nanosiemens conductance with a slight preference for anions.</text>
</comment>
<dbReference type="InterPro" id="IPR011066">
    <property type="entry name" value="MscS_channel_C_sf"/>
</dbReference>
<gene>
    <name evidence="9" type="ORF">H8B19_01265</name>
</gene>
<dbReference type="PANTHER" id="PTHR30221:SF18">
    <property type="entry name" value="SLL0590 PROTEIN"/>
    <property type="match status" value="1"/>
</dbReference>
<feature type="transmembrane region" description="Helical" evidence="6">
    <location>
        <begin position="75"/>
        <end position="103"/>
    </location>
</feature>
<dbReference type="Pfam" id="PF00924">
    <property type="entry name" value="MS_channel_2nd"/>
    <property type="match status" value="1"/>
</dbReference>
<evidence type="ECO:0000313" key="9">
    <source>
        <dbReference type="EMBL" id="MBC3764488.1"/>
    </source>
</evidence>
<dbReference type="InterPro" id="IPR045275">
    <property type="entry name" value="MscS_archaea/bacteria_type"/>
</dbReference>
<sequence length="343" mass="38337">MNNELFIQQWLPVVATIVFFAFVLWIANWLLFKRNKNTSSNNSFARQFTMLLLCLITMVAIVITLPLSDSTETQVLGLVGLVLSGLLAFSSTTVFSNLVAGALMRFTQPFRTGDFVRVNDIFGRVTERGLFDCEVQTENRDLISIPNNLMINSPITVTRSSGTIVSVSLSLGYDIHHGKVEETLKQAALKTGLEEPYVHITELGNFSVTYKISGLLTDVKSLLTTRSNLYCNVLDYLHQQGIEIMSPTFVSQHAGEHVQKKIPRSGLNVTDDASESVAEDIVFDKAEKAEQQEKSLTNLQARLEQLNQLLADADKEQKTALEKRIHNLKVRIDTIKSTPKEET</sequence>
<dbReference type="InterPro" id="IPR023408">
    <property type="entry name" value="MscS_beta-dom_sf"/>
</dbReference>
<comment type="subunit">
    <text evidence="6">Homoheptamer.</text>
</comment>
<evidence type="ECO:0000256" key="2">
    <source>
        <dbReference type="ARBA" id="ARBA00022475"/>
    </source>
</evidence>
<evidence type="ECO:0000256" key="3">
    <source>
        <dbReference type="ARBA" id="ARBA00022692"/>
    </source>
</evidence>
<comment type="caution">
    <text evidence="6">Lacks conserved residue(s) required for the propagation of feature annotation.</text>
</comment>
<keyword evidence="10" id="KW-1185">Reference proteome</keyword>
<organism evidence="9 10">
    <name type="scientific">Neptunicella marina</name>
    <dbReference type="NCBI Taxonomy" id="2125989"/>
    <lineage>
        <taxon>Bacteria</taxon>
        <taxon>Pseudomonadati</taxon>
        <taxon>Pseudomonadota</taxon>
        <taxon>Gammaproteobacteria</taxon>
        <taxon>Alteromonadales</taxon>
        <taxon>Alteromonadaceae</taxon>
        <taxon>Neptunicella</taxon>
    </lineage>
</organism>
<keyword evidence="4 6" id="KW-1133">Transmembrane helix</keyword>
<keyword evidence="7" id="KW-0175">Coiled coil</keyword>
<feature type="domain" description="Mechanosensitive ion channel MscS" evidence="8">
    <location>
        <begin position="93"/>
        <end position="155"/>
    </location>
</feature>
<keyword evidence="5 6" id="KW-0472">Membrane</keyword>
<keyword evidence="3 6" id="KW-0812">Transmembrane</keyword>
<comment type="similarity">
    <text evidence="6">Belongs to the MscS (TC 1.A.23) family.</text>
</comment>
<dbReference type="InterPro" id="IPR006685">
    <property type="entry name" value="MscS_channel_2nd"/>
</dbReference>
<accession>A0A8J6ISA7</accession>
<keyword evidence="6" id="KW-0406">Ion transport</keyword>
<feature type="coiled-coil region" evidence="7">
    <location>
        <begin position="286"/>
        <end position="338"/>
    </location>
</feature>
<dbReference type="GO" id="GO:0005886">
    <property type="term" value="C:plasma membrane"/>
    <property type="evidence" value="ECO:0007669"/>
    <property type="project" value="UniProtKB-SubCell"/>
</dbReference>
<name>A0A8J6ISA7_9ALTE</name>
<keyword evidence="6" id="KW-0997">Cell inner membrane</keyword>
<proteinExistence type="inferred from homology"/>
<dbReference type="SUPFAM" id="SSF50182">
    <property type="entry name" value="Sm-like ribonucleoproteins"/>
    <property type="match status" value="1"/>
</dbReference>
<reference evidence="9" key="1">
    <citation type="journal article" date="2018" name="Int. J. Syst. Evol. Microbiol.">
        <title>Neptunicella marina gen. nov., sp. nov., isolated from surface seawater.</title>
        <authorList>
            <person name="Liu X."/>
            <person name="Lai Q."/>
            <person name="Du Y."/>
            <person name="Zhang X."/>
            <person name="Liu Z."/>
            <person name="Sun F."/>
            <person name="Shao Z."/>
        </authorList>
    </citation>
    <scope>NUCLEOTIDE SEQUENCE</scope>
    <source>
        <strain evidence="9">S27-2</strain>
    </source>
</reference>
<dbReference type="PANTHER" id="PTHR30221">
    <property type="entry name" value="SMALL-CONDUCTANCE MECHANOSENSITIVE CHANNEL"/>
    <property type="match status" value="1"/>
</dbReference>
<evidence type="ECO:0000256" key="7">
    <source>
        <dbReference type="SAM" id="Coils"/>
    </source>
</evidence>
<keyword evidence="6" id="KW-0813">Transport</keyword>
<evidence type="ECO:0000259" key="8">
    <source>
        <dbReference type="Pfam" id="PF00924"/>
    </source>
</evidence>
<evidence type="ECO:0000256" key="4">
    <source>
        <dbReference type="ARBA" id="ARBA00022989"/>
    </source>
</evidence>
<dbReference type="RefSeq" id="WP_186504959.1">
    <property type="nucleotide sequence ID" value="NZ_JACNEP010000001.1"/>
</dbReference>
<dbReference type="Proteomes" id="UP000601768">
    <property type="component" value="Unassembled WGS sequence"/>
</dbReference>
<protein>
    <recommendedName>
        <fullName evidence="6">Small-conductance mechanosensitive channel</fullName>
    </recommendedName>
</protein>
<evidence type="ECO:0000313" key="10">
    <source>
        <dbReference type="Proteomes" id="UP000601768"/>
    </source>
</evidence>
<feature type="transmembrane region" description="Helical" evidence="6">
    <location>
        <begin position="12"/>
        <end position="32"/>
    </location>
</feature>
<dbReference type="Gene3D" id="2.30.30.60">
    <property type="match status" value="1"/>
</dbReference>
<comment type="subcellular location">
    <subcellularLocation>
        <location evidence="6">Cell inner membrane</location>
        <topology evidence="6">Multi-pass membrane protein</topology>
    </subcellularLocation>
    <subcellularLocation>
        <location evidence="1">Cell membrane</location>
        <topology evidence="1">Multi-pass membrane protein</topology>
    </subcellularLocation>
</comment>
<dbReference type="EMBL" id="JACNEP010000001">
    <property type="protein sequence ID" value="MBC3764488.1"/>
    <property type="molecule type" value="Genomic_DNA"/>
</dbReference>
<keyword evidence="6" id="KW-0407">Ion channel</keyword>
<dbReference type="AlphaFoldDB" id="A0A8J6ISA7"/>
<evidence type="ECO:0000256" key="6">
    <source>
        <dbReference type="RuleBase" id="RU369025"/>
    </source>
</evidence>
<dbReference type="SUPFAM" id="SSF82689">
    <property type="entry name" value="Mechanosensitive channel protein MscS (YggB), C-terminal domain"/>
    <property type="match status" value="1"/>
</dbReference>
<evidence type="ECO:0000256" key="1">
    <source>
        <dbReference type="ARBA" id="ARBA00004651"/>
    </source>
</evidence>
<dbReference type="InterPro" id="IPR010920">
    <property type="entry name" value="LSM_dom_sf"/>
</dbReference>
<keyword evidence="2" id="KW-1003">Cell membrane</keyword>
<reference evidence="9" key="2">
    <citation type="submission" date="2020-08" db="EMBL/GenBank/DDBJ databases">
        <authorList>
            <person name="Lai Q."/>
        </authorList>
    </citation>
    <scope>NUCLEOTIDE SEQUENCE</scope>
    <source>
        <strain evidence="9">S27-2</strain>
    </source>
</reference>
<comment type="caution">
    <text evidence="9">The sequence shown here is derived from an EMBL/GenBank/DDBJ whole genome shotgun (WGS) entry which is preliminary data.</text>
</comment>